<protein>
    <recommendedName>
        <fullName evidence="5">Gamma-glutamyltransferase</fullName>
    </recommendedName>
</protein>
<dbReference type="InterPro" id="IPR043138">
    <property type="entry name" value="GGT_lsub"/>
</dbReference>
<feature type="compositionally biased region" description="Low complexity" evidence="1">
    <location>
        <begin position="311"/>
        <end position="323"/>
    </location>
</feature>
<evidence type="ECO:0000313" key="4">
    <source>
        <dbReference type="Proteomes" id="UP000256970"/>
    </source>
</evidence>
<dbReference type="Gene3D" id="1.10.246.130">
    <property type="match status" value="1"/>
</dbReference>
<evidence type="ECO:0000313" key="2">
    <source>
        <dbReference type="EMBL" id="SZX60887.1"/>
    </source>
</evidence>
<reference evidence="2 4" key="1">
    <citation type="submission" date="2016-10" db="EMBL/GenBank/DDBJ databases">
        <authorList>
            <person name="Cai Z."/>
        </authorList>
    </citation>
    <scope>NUCLEOTIDE SEQUENCE [LARGE SCALE GENOMIC DNA]</scope>
</reference>
<evidence type="ECO:0008006" key="5">
    <source>
        <dbReference type="Google" id="ProtNLM"/>
    </source>
</evidence>
<dbReference type="STRING" id="3088.A0A383V5K4"/>
<dbReference type="EMBL" id="FNXT01001182">
    <property type="protein sequence ID" value="SZX73018.1"/>
    <property type="molecule type" value="Genomic_DNA"/>
</dbReference>
<evidence type="ECO:0000313" key="3">
    <source>
        <dbReference type="EMBL" id="SZX73018.1"/>
    </source>
</evidence>
<dbReference type="Proteomes" id="UP000256970">
    <property type="component" value="Unassembled WGS sequence"/>
</dbReference>
<evidence type="ECO:0000256" key="1">
    <source>
        <dbReference type="SAM" id="MobiDB-lite"/>
    </source>
</evidence>
<dbReference type="Gene3D" id="3.60.20.40">
    <property type="match status" value="1"/>
</dbReference>
<dbReference type="AlphaFoldDB" id="A0A383V5K4"/>
<dbReference type="InterPro" id="IPR029055">
    <property type="entry name" value="Ntn_hydrolases_N"/>
</dbReference>
<sequence length="606" mass="63225">MGTYSTLVQQQAASANVVLPYKSRRSPVYSTKGMVACSQPLAAQAGLRILQAGGNAADAAVAVAAALSVTEPCCTGIGGDAFALYYSAQQRKVHCLQGNGAAPAGLSLEAVRAAGITGSELPPRHALTVSVPGAAALWEDSVTHWGSGHCSLADVLTPAIELAEEGFPVGPVASFEWQKGAEVIAAAGGPGVLALITEKGEGPQPGQIWRNKDLAATLRRLGELGAAEGFYSGPVAEALVAAVQSRGGVLSLQDLADHRTAEVEPISTQYKGAVVWEVPPPTAGIVTLMALNVLEAHSKQQQHAGDPSAPTTTTTNSSSSSSSINFGQPKAVQWSSQQLHLGIEACRLAFADALAWVADPRAHEQPLQQLLCTERAAQRCQQYFRPDQACCPEPCQTLPAGQPKQFKGGDTCQWVVVDGQGNAASFIQSTYMGFGTGIVPEGCGFSLQNRCHGFNLDPGHPNSLAPRKRPYHTIMPGLLTDPQGGLLAAFGCMGGFMQPQGHLQLLFNMLELGLDPQAALDMPRFCIDRIDSSAGPASVKESHILLEDGMSKAAVQGLQERGHEVQLRSGFGRLVFGKGTIIARDAASGVLCGGCDPRGDGCVLGL</sequence>
<dbReference type="EMBL" id="FNXT01000113">
    <property type="protein sequence ID" value="SZX60887.1"/>
    <property type="molecule type" value="Genomic_DNA"/>
</dbReference>
<dbReference type="PRINTS" id="PR01210">
    <property type="entry name" value="GGTRANSPTASE"/>
</dbReference>
<gene>
    <name evidence="3" type="ORF">BQ4739_LOCUS13140</name>
    <name evidence="2" type="ORF">BQ4739_LOCUS1428</name>
</gene>
<keyword evidence="4" id="KW-1185">Reference proteome</keyword>
<dbReference type="Pfam" id="PF01019">
    <property type="entry name" value="G_glu_transpept"/>
    <property type="match status" value="1"/>
</dbReference>
<dbReference type="PANTHER" id="PTHR43881:SF1">
    <property type="entry name" value="GAMMA-GLUTAMYLTRANSPEPTIDASE (AFU_ORTHOLOGUE AFUA_4G13580)"/>
    <property type="match status" value="1"/>
</dbReference>
<organism evidence="2 4">
    <name type="scientific">Tetradesmus obliquus</name>
    <name type="common">Green alga</name>
    <name type="synonym">Acutodesmus obliquus</name>
    <dbReference type="NCBI Taxonomy" id="3088"/>
    <lineage>
        <taxon>Eukaryota</taxon>
        <taxon>Viridiplantae</taxon>
        <taxon>Chlorophyta</taxon>
        <taxon>core chlorophytes</taxon>
        <taxon>Chlorophyceae</taxon>
        <taxon>CS clade</taxon>
        <taxon>Sphaeropleales</taxon>
        <taxon>Scenedesmaceae</taxon>
        <taxon>Tetradesmus</taxon>
    </lineage>
</organism>
<dbReference type="PANTHER" id="PTHR43881">
    <property type="entry name" value="GAMMA-GLUTAMYLTRANSPEPTIDASE (AFU_ORTHOLOGUE AFUA_4G13580)"/>
    <property type="match status" value="1"/>
</dbReference>
<proteinExistence type="predicted"/>
<name>A0A383V5K4_TETOB</name>
<accession>A0A383V5K4</accession>
<dbReference type="InterPro" id="IPR043137">
    <property type="entry name" value="GGT_ssub_C"/>
</dbReference>
<feature type="region of interest" description="Disordered" evidence="1">
    <location>
        <begin position="298"/>
        <end position="326"/>
    </location>
</feature>
<dbReference type="SUPFAM" id="SSF56235">
    <property type="entry name" value="N-terminal nucleophile aminohydrolases (Ntn hydrolases)"/>
    <property type="match status" value="1"/>
</dbReference>
<dbReference type="InterPro" id="IPR052896">
    <property type="entry name" value="GGT-like_enzyme"/>
</dbReference>